<reference evidence="6" key="2">
    <citation type="journal article" date="2019" name="Int. J. Syst. Evol. Microbiol.">
        <title>The Global Catalogue of Microorganisms (GCM) 10K type strain sequencing project: providing services to taxonomists for standard genome sequencing and annotation.</title>
        <authorList>
            <consortium name="The Broad Institute Genomics Platform"/>
            <consortium name="The Broad Institute Genome Sequencing Center for Infectious Disease"/>
            <person name="Wu L."/>
            <person name="Ma J."/>
        </authorList>
    </citation>
    <scope>NUCLEOTIDE SEQUENCE [LARGE SCALE GENOMIC DNA]</scope>
    <source>
        <strain evidence="6">CGMCC 1.15644</strain>
    </source>
</reference>
<gene>
    <name evidence="4" type="ORF">EV200_104392</name>
    <name evidence="3" type="ORF">GCM10011413_10320</name>
</gene>
<accession>A0A4R2HDB2</accession>
<reference evidence="4 5" key="3">
    <citation type="submission" date="2019-03" db="EMBL/GenBank/DDBJ databases">
        <title>Genomic Encyclopedia of Type Strains, Phase IV (KMG-IV): sequencing the most valuable type-strain genomes for metagenomic binning, comparative biology and taxonomic classification.</title>
        <authorList>
            <person name="Goeker M."/>
        </authorList>
    </citation>
    <scope>NUCLEOTIDE SEQUENCE [LARGE SCALE GENOMIC DNA]</scope>
    <source>
        <strain evidence="4 5">DSM 103236</strain>
    </source>
</reference>
<feature type="domain" description="AB hydrolase-1" evidence="2">
    <location>
        <begin position="38"/>
        <end position="282"/>
    </location>
</feature>
<evidence type="ECO:0000313" key="3">
    <source>
        <dbReference type="EMBL" id="GGE46169.1"/>
    </source>
</evidence>
<protein>
    <submittedName>
        <fullName evidence="3">Epoxide hydrolase</fullName>
    </submittedName>
    <submittedName>
        <fullName evidence="4">Pimeloyl-ACP methyl ester carboxylesterase</fullName>
    </submittedName>
</protein>
<reference evidence="3" key="4">
    <citation type="submission" date="2024-05" db="EMBL/GenBank/DDBJ databases">
        <authorList>
            <person name="Sun Q."/>
            <person name="Zhou Y."/>
        </authorList>
    </citation>
    <scope>NUCLEOTIDE SEQUENCE</scope>
    <source>
        <strain evidence="3">CGMCC 1.15644</strain>
    </source>
</reference>
<reference evidence="3" key="1">
    <citation type="journal article" date="2014" name="Int. J. Syst. Evol. Microbiol.">
        <title>Complete genome of a new Firmicutes species belonging to the dominant human colonic microbiota ('Ruminococcus bicirculans') reveals two chromosomes and a selective capacity to utilize plant glucans.</title>
        <authorList>
            <consortium name="NISC Comparative Sequencing Program"/>
            <person name="Wegmann U."/>
            <person name="Louis P."/>
            <person name="Goesmann A."/>
            <person name="Henrissat B."/>
            <person name="Duncan S.H."/>
            <person name="Flint H.J."/>
        </authorList>
    </citation>
    <scope>NUCLEOTIDE SEQUENCE</scope>
    <source>
        <strain evidence="3">CGMCC 1.15644</strain>
    </source>
</reference>
<dbReference type="InterPro" id="IPR000639">
    <property type="entry name" value="Epox_hydrolase-like"/>
</dbReference>
<dbReference type="EMBL" id="BMJO01000002">
    <property type="protein sequence ID" value="GGE46169.1"/>
    <property type="molecule type" value="Genomic_DNA"/>
</dbReference>
<evidence type="ECO:0000313" key="5">
    <source>
        <dbReference type="Proteomes" id="UP000295684"/>
    </source>
</evidence>
<dbReference type="Proteomes" id="UP000622648">
    <property type="component" value="Unassembled WGS sequence"/>
</dbReference>
<dbReference type="RefSeq" id="WP_132533010.1">
    <property type="nucleotide sequence ID" value="NZ_BMJO01000002.1"/>
</dbReference>
<comment type="caution">
    <text evidence="4">The sequence shown here is derived from an EMBL/GenBank/DDBJ whole genome shotgun (WGS) entry which is preliminary data.</text>
</comment>
<dbReference type="Proteomes" id="UP000295684">
    <property type="component" value="Unassembled WGS sequence"/>
</dbReference>
<evidence type="ECO:0000313" key="6">
    <source>
        <dbReference type="Proteomes" id="UP000622648"/>
    </source>
</evidence>
<dbReference type="Gene3D" id="3.40.50.1820">
    <property type="entry name" value="alpha/beta hydrolase"/>
    <property type="match status" value="1"/>
</dbReference>
<evidence type="ECO:0000259" key="2">
    <source>
        <dbReference type="Pfam" id="PF00561"/>
    </source>
</evidence>
<dbReference type="GO" id="GO:0016787">
    <property type="term" value="F:hydrolase activity"/>
    <property type="evidence" value="ECO:0007669"/>
    <property type="project" value="UniProtKB-KW"/>
</dbReference>
<dbReference type="InterPro" id="IPR029058">
    <property type="entry name" value="AB_hydrolase_fold"/>
</dbReference>
<dbReference type="AlphaFoldDB" id="A0A4R2HDB2"/>
<proteinExistence type="predicted"/>
<dbReference type="SUPFAM" id="SSF53474">
    <property type="entry name" value="alpha/beta-Hydrolases"/>
    <property type="match status" value="1"/>
</dbReference>
<sequence>MTISTDEQLISKLPGFTNKYIDVNGTTLHVVEGGQGMPLLLLPGWPQTWWAYHKLMPLLVKHFKVIAIDVRGMGSSTKPENGYDKKNMALDIYELVKHYGFNQVCIAGHDISTTIIHSFAAQFQQVTAKVVFLDTWPIDEDIYRLPMLPPPGNGAGSMYPWWLAFNQVKDLPEKLLENRSHILLDYLFDNLTADRNSLTAEDRLVYTSVYDKAESIRAANQWYQAFPQDVIDSKNYGKLAVPVLGIASEGNHMLDEALGKIVDNHSCISIAGSGHFIMEEKPVETAEAMIKFLL</sequence>
<keyword evidence="6" id="KW-1185">Reference proteome</keyword>
<dbReference type="Pfam" id="PF00561">
    <property type="entry name" value="Abhydrolase_1"/>
    <property type="match status" value="1"/>
</dbReference>
<dbReference type="EMBL" id="SLWO01000004">
    <property type="protein sequence ID" value="TCO25354.1"/>
    <property type="molecule type" value="Genomic_DNA"/>
</dbReference>
<evidence type="ECO:0000256" key="1">
    <source>
        <dbReference type="ARBA" id="ARBA00022801"/>
    </source>
</evidence>
<evidence type="ECO:0000313" key="4">
    <source>
        <dbReference type="EMBL" id="TCO25354.1"/>
    </source>
</evidence>
<keyword evidence="1 3" id="KW-0378">Hydrolase</keyword>
<dbReference type="PANTHER" id="PTHR43329">
    <property type="entry name" value="EPOXIDE HYDROLASE"/>
    <property type="match status" value="1"/>
</dbReference>
<name>A0A4R2HDB2_9SPHI</name>
<dbReference type="InterPro" id="IPR000073">
    <property type="entry name" value="AB_hydrolase_1"/>
</dbReference>
<dbReference type="PRINTS" id="PR00412">
    <property type="entry name" value="EPOXHYDRLASE"/>
</dbReference>
<organism evidence="4 5">
    <name type="scientific">Pedobacter psychrotolerans</name>
    <dbReference type="NCBI Taxonomy" id="1843235"/>
    <lineage>
        <taxon>Bacteria</taxon>
        <taxon>Pseudomonadati</taxon>
        <taxon>Bacteroidota</taxon>
        <taxon>Sphingobacteriia</taxon>
        <taxon>Sphingobacteriales</taxon>
        <taxon>Sphingobacteriaceae</taxon>
        <taxon>Pedobacter</taxon>
    </lineage>
</organism>
<dbReference type="OrthoDB" id="9773293at2"/>